<dbReference type="EMBL" id="PDJH01000001">
    <property type="protein sequence ID" value="PFG37293.1"/>
    <property type="molecule type" value="Genomic_DNA"/>
</dbReference>
<feature type="region of interest" description="Disordered" evidence="1">
    <location>
        <begin position="180"/>
        <end position="257"/>
    </location>
</feature>
<sequence>MPIYEIDSDRVVPVPSMQPAPVAFLPEARSVVEHHLDALLGEPVMPVHHAQPGEDAPYLTALDAHGAVVAVELVGMLDDAALVAALGRAGRAGRQSRGELVAGYDRGAEAFGTDHAMFLARVPTLGATQPHVRTGGVRLVLVCASAALTTVDALDFLRQPGMQVDVFRLGVVRAPDGRRYVDVSPLGDSARGPRGMESMPSAASATSSPSARTAHASAQPDAARPAATQAGAATSAPSGGQAPGPRPVPPAGAPAPLAPAAVHAPAAVAPAGPYAPIAGGAAAAHVPGAGAAAAHVPGAGGAAAVAHAPLAPAPAVPAAKPHQHAATSAAAGYAAAMAHAPASVGLAPALAPGSAIEVDPLPVAAEATEQEIVGGQVADLGASSAAVVTPTARAKRTVTFGSAGPVASTTPRLGGPAPSITGAATHPAAFAGARSRARLASVEETSIDTNPNDLSTLRESSRSYAAAMSYGDVTEPVPPPRSPRQPVPQGWRDAALKQLASRLGEPTPLLWVRHRRNERFEVTLHPDGVIELPDGRRFMSPDVAATIVSGAEHTVDGWGAWRVGEETGPTLRDLRANG</sequence>
<comment type="caution">
    <text evidence="3">The sequence shown here is derived from an EMBL/GenBank/DDBJ whole genome shotgun (WGS) entry which is preliminary data.</text>
</comment>
<keyword evidence="4" id="KW-1185">Reference proteome</keyword>
<dbReference type="AlphaFoldDB" id="A0A2A9EEQ8"/>
<proteinExistence type="predicted"/>
<feature type="domain" description="RAMA" evidence="2">
    <location>
        <begin position="490"/>
        <end position="576"/>
    </location>
</feature>
<feature type="compositionally biased region" description="Low complexity" evidence="1">
    <location>
        <begin position="198"/>
        <end position="240"/>
    </location>
</feature>
<evidence type="ECO:0000256" key="1">
    <source>
        <dbReference type="SAM" id="MobiDB-lite"/>
    </source>
</evidence>
<evidence type="ECO:0000313" key="3">
    <source>
        <dbReference type="EMBL" id="PFG37293.1"/>
    </source>
</evidence>
<name>A0A2A9EEQ8_9MICO</name>
<feature type="compositionally biased region" description="Pro residues" evidence="1">
    <location>
        <begin position="476"/>
        <end position="486"/>
    </location>
</feature>
<accession>A0A2A9EEQ8</accession>
<reference evidence="3 4" key="1">
    <citation type="submission" date="2017-10" db="EMBL/GenBank/DDBJ databases">
        <title>Sequencing the genomes of 1000 actinobacteria strains.</title>
        <authorList>
            <person name="Klenk H.-P."/>
        </authorList>
    </citation>
    <scope>NUCLEOTIDE SEQUENCE [LARGE SCALE GENOMIC DNA]</scope>
    <source>
        <strain evidence="3 4">DSM 21574</strain>
    </source>
</reference>
<gene>
    <name evidence="3" type="ORF">ATL41_2048</name>
</gene>
<evidence type="ECO:0000259" key="2">
    <source>
        <dbReference type="Pfam" id="PF18755"/>
    </source>
</evidence>
<dbReference type="Pfam" id="PF18755">
    <property type="entry name" value="RAMA"/>
    <property type="match status" value="1"/>
</dbReference>
<evidence type="ECO:0000313" key="4">
    <source>
        <dbReference type="Proteomes" id="UP000221394"/>
    </source>
</evidence>
<dbReference type="RefSeq" id="WP_098458362.1">
    <property type="nucleotide sequence ID" value="NZ_PDJH01000001.1"/>
</dbReference>
<dbReference type="InterPro" id="IPR040843">
    <property type="entry name" value="RAMA"/>
</dbReference>
<feature type="compositionally biased region" description="Pro residues" evidence="1">
    <location>
        <begin position="244"/>
        <end position="257"/>
    </location>
</feature>
<dbReference type="Proteomes" id="UP000221394">
    <property type="component" value="Unassembled WGS sequence"/>
</dbReference>
<protein>
    <recommendedName>
        <fullName evidence="2">RAMA domain-containing protein</fullName>
    </recommendedName>
</protein>
<feature type="region of interest" description="Disordered" evidence="1">
    <location>
        <begin position="470"/>
        <end position="489"/>
    </location>
</feature>
<organism evidence="3 4">
    <name type="scientific">Flavimobilis soli</name>
    <dbReference type="NCBI Taxonomy" id="442709"/>
    <lineage>
        <taxon>Bacteria</taxon>
        <taxon>Bacillati</taxon>
        <taxon>Actinomycetota</taxon>
        <taxon>Actinomycetes</taxon>
        <taxon>Micrococcales</taxon>
        <taxon>Jonesiaceae</taxon>
        <taxon>Flavimobilis</taxon>
    </lineage>
</organism>
<dbReference type="OrthoDB" id="5149322at2"/>